<keyword evidence="3" id="KW-1185">Reference proteome</keyword>
<dbReference type="PROSITE" id="PS51257">
    <property type="entry name" value="PROKAR_LIPOPROTEIN"/>
    <property type="match status" value="1"/>
</dbReference>
<keyword evidence="1" id="KW-0732">Signal</keyword>
<dbReference type="EMBL" id="FTLW01000002">
    <property type="protein sequence ID" value="SIQ38600.1"/>
    <property type="molecule type" value="Genomic_DNA"/>
</dbReference>
<feature type="chain" id="PRO_5012297560" description="Lipoprotein" evidence="1">
    <location>
        <begin position="30"/>
        <end position="130"/>
    </location>
</feature>
<feature type="signal peptide" evidence="1">
    <location>
        <begin position="1"/>
        <end position="29"/>
    </location>
</feature>
<accession>A0A1N6SC32</accession>
<name>A0A1N6SC32_9GAMM</name>
<reference evidence="3" key="1">
    <citation type="submission" date="2017-01" db="EMBL/GenBank/DDBJ databases">
        <authorList>
            <person name="Varghese N."/>
            <person name="Submissions S."/>
        </authorList>
    </citation>
    <scope>NUCLEOTIDE SEQUENCE [LARGE SCALE GENOMIC DNA]</scope>
    <source>
        <strain evidence="3">UM1</strain>
    </source>
</reference>
<evidence type="ECO:0000313" key="3">
    <source>
        <dbReference type="Proteomes" id="UP000241788"/>
    </source>
</evidence>
<organism evidence="2 3">
    <name type="scientific">Solilutibacter tolerans</name>
    <dbReference type="NCBI Taxonomy" id="1604334"/>
    <lineage>
        <taxon>Bacteria</taxon>
        <taxon>Pseudomonadati</taxon>
        <taxon>Pseudomonadota</taxon>
        <taxon>Gammaproteobacteria</taxon>
        <taxon>Lysobacterales</taxon>
        <taxon>Lysobacteraceae</taxon>
        <taxon>Solilutibacter</taxon>
    </lineage>
</organism>
<dbReference type="OrthoDB" id="1495281at2"/>
<proteinExistence type="predicted"/>
<evidence type="ECO:0000313" key="2">
    <source>
        <dbReference type="EMBL" id="SIQ38600.1"/>
    </source>
</evidence>
<evidence type="ECO:0008006" key="4">
    <source>
        <dbReference type="Google" id="ProtNLM"/>
    </source>
</evidence>
<evidence type="ECO:0000256" key="1">
    <source>
        <dbReference type="SAM" id="SignalP"/>
    </source>
</evidence>
<dbReference type="Proteomes" id="UP000241788">
    <property type="component" value="Unassembled WGS sequence"/>
</dbReference>
<gene>
    <name evidence="2" type="ORF">SAMN05421546_1245</name>
</gene>
<dbReference type="RefSeq" id="WP_076586292.1">
    <property type="nucleotide sequence ID" value="NZ_FTLW01000002.1"/>
</dbReference>
<protein>
    <recommendedName>
        <fullName evidence="4">Lipoprotein</fullName>
    </recommendedName>
</protein>
<dbReference type="STRING" id="1604334.SAMN05421546_1245"/>
<dbReference type="AlphaFoldDB" id="A0A1N6SC32"/>
<sequence length="130" mass="14338">MNTFRYVVLVFLASGLLACVSAPTSSTQAFPTGRYGSNDVQITFTADGRTEGAARATGEVWGRGRFRIDGDAITLIDEWYADGLPMPSCKGMPGRYRWANTDGQLKFVVIEDACTFRARDMQGQVWARID</sequence>